<reference evidence="6" key="1">
    <citation type="submission" date="2022-06" db="EMBL/GenBank/DDBJ databases">
        <title>Genome public.</title>
        <authorList>
            <person name="Sun Q."/>
        </authorList>
    </citation>
    <scope>NUCLEOTIDE SEQUENCE</scope>
    <source>
        <strain evidence="6">CWNU-1</strain>
    </source>
</reference>
<feature type="region of interest" description="Disordered" evidence="4">
    <location>
        <begin position="20"/>
        <end position="39"/>
    </location>
</feature>
<dbReference type="PANTHER" id="PTHR30290">
    <property type="entry name" value="PERIPLASMIC BINDING COMPONENT OF ABC TRANSPORTER"/>
    <property type="match status" value="1"/>
</dbReference>
<protein>
    <submittedName>
        <fullName evidence="6">ABC transporter substrate-binding protein</fullName>
    </submittedName>
</protein>
<evidence type="ECO:0000313" key="7">
    <source>
        <dbReference type="Proteomes" id="UP001431429"/>
    </source>
</evidence>
<sequence length="504" mass="55104">MVGGAVLATALTATLASCSGTSADGTADTKKAGAGPSGTLRFGTNQQFTDWDPITKQNSTFTSLVYESLLSIGPDGFTLKPQLATEWKQTPLQVDFTLRSGVTFHDGTPFNAEAVVKNLERVKNTPSQYRNQLANIKSITAVDATHVRIDLKQPAPSLVNNLARFAMYMISPKSLEAGDWKTTGVGTGPWKYDAKASTKGLRTVVTSFDKYYDKKSIGPARIEVTQINDPDSLYNALRAGQLDIVWASPPLAERAEKEGLKSAYFPSVLWHLQMYDTKTVFKDKKFRQAVCHAMNPQDYLDAALGGKGSIFNQRIPKGQPGHNPSLKGYPYDLAKAKKLMSELGGGKRSFTLISYDTQRTVAELFRSHMAKIGVDVKLELPNFAQFLSTFQSGEYPASILSDGSRSGADDYYNRKFAPDAAGNPLRIAYPRVAAAAAEGLAAKSPQAQDAAWQKMSKVIDEEALDCAYFDYSGFWAYDPKKIQNIVSTTGDVAVFRYREARPQG</sequence>
<evidence type="ECO:0000259" key="5">
    <source>
        <dbReference type="Pfam" id="PF00496"/>
    </source>
</evidence>
<evidence type="ECO:0000256" key="3">
    <source>
        <dbReference type="ARBA" id="ARBA00022729"/>
    </source>
</evidence>
<dbReference type="InterPro" id="IPR039424">
    <property type="entry name" value="SBP_5"/>
</dbReference>
<keyword evidence="2" id="KW-0813">Transport</keyword>
<name>A0ABT0UGT9_9ACTN</name>
<gene>
    <name evidence="6" type="ORF">NBG84_02790</name>
</gene>
<accession>A0ABT0UGT9</accession>
<dbReference type="PIRSF" id="PIRSF002741">
    <property type="entry name" value="MppA"/>
    <property type="match status" value="1"/>
</dbReference>
<dbReference type="InterPro" id="IPR030678">
    <property type="entry name" value="Peptide/Ni-bd"/>
</dbReference>
<dbReference type="Gene3D" id="3.40.190.10">
    <property type="entry name" value="Periplasmic binding protein-like II"/>
    <property type="match status" value="1"/>
</dbReference>
<keyword evidence="7" id="KW-1185">Reference proteome</keyword>
<dbReference type="PANTHER" id="PTHR30290:SF9">
    <property type="entry name" value="OLIGOPEPTIDE-BINDING PROTEIN APPA"/>
    <property type="match status" value="1"/>
</dbReference>
<dbReference type="Pfam" id="PF00496">
    <property type="entry name" value="SBP_bac_5"/>
    <property type="match status" value="1"/>
</dbReference>
<comment type="similarity">
    <text evidence="1">Belongs to the bacterial solute-binding protein 5 family.</text>
</comment>
<dbReference type="Gene3D" id="3.10.105.10">
    <property type="entry name" value="Dipeptide-binding Protein, Domain 3"/>
    <property type="match status" value="1"/>
</dbReference>
<proteinExistence type="inferred from homology"/>
<dbReference type="SUPFAM" id="SSF53850">
    <property type="entry name" value="Periplasmic binding protein-like II"/>
    <property type="match status" value="1"/>
</dbReference>
<dbReference type="RefSeq" id="WP_250917599.1">
    <property type="nucleotide sequence ID" value="NZ_JAMQAW010000002.1"/>
</dbReference>
<feature type="domain" description="Solute-binding protein family 5" evidence="5">
    <location>
        <begin position="79"/>
        <end position="416"/>
    </location>
</feature>
<dbReference type="Gene3D" id="3.90.76.10">
    <property type="entry name" value="Dipeptide-binding Protein, Domain 1"/>
    <property type="match status" value="1"/>
</dbReference>
<comment type="caution">
    <text evidence="6">The sequence shown here is derived from an EMBL/GenBank/DDBJ whole genome shotgun (WGS) entry which is preliminary data.</text>
</comment>
<evidence type="ECO:0000256" key="2">
    <source>
        <dbReference type="ARBA" id="ARBA00022448"/>
    </source>
</evidence>
<evidence type="ECO:0000256" key="4">
    <source>
        <dbReference type="SAM" id="MobiDB-lite"/>
    </source>
</evidence>
<dbReference type="InterPro" id="IPR000914">
    <property type="entry name" value="SBP_5_dom"/>
</dbReference>
<dbReference type="Proteomes" id="UP001431429">
    <property type="component" value="Unassembled WGS sequence"/>
</dbReference>
<organism evidence="6 7">
    <name type="scientific">Streptomyces albipurpureus</name>
    <dbReference type="NCBI Taxonomy" id="2897419"/>
    <lineage>
        <taxon>Bacteria</taxon>
        <taxon>Bacillati</taxon>
        <taxon>Actinomycetota</taxon>
        <taxon>Actinomycetes</taxon>
        <taxon>Kitasatosporales</taxon>
        <taxon>Streptomycetaceae</taxon>
        <taxon>Streptomyces</taxon>
    </lineage>
</organism>
<keyword evidence="3" id="KW-0732">Signal</keyword>
<evidence type="ECO:0000256" key="1">
    <source>
        <dbReference type="ARBA" id="ARBA00005695"/>
    </source>
</evidence>
<dbReference type="EMBL" id="JAMQAW010000002">
    <property type="protein sequence ID" value="MCM2387249.1"/>
    <property type="molecule type" value="Genomic_DNA"/>
</dbReference>
<evidence type="ECO:0000313" key="6">
    <source>
        <dbReference type="EMBL" id="MCM2387249.1"/>
    </source>
</evidence>